<evidence type="ECO:0008006" key="6">
    <source>
        <dbReference type="Google" id="ProtNLM"/>
    </source>
</evidence>
<feature type="region of interest" description="Disordered" evidence="2">
    <location>
        <begin position="358"/>
        <end position="381"/>
    </location>
</feature>
<evidence type="ECO:0000256" key="3">
    <source>
        <dbReference type="SAM" id="Phobius"/>
    </source>
</evidence>
<sequence>MAARQGGYILSHGGKNLTAALLAWQTTAPWGQGRPQFLAVATALLVVNTSTVHNSMIEAARRVAIQVAGVTLAVATAWWLGPTAGSIMAVLAIILAARGRRAFDDRLQVASTALLTLTAAAAVPVRDLALLALATVTGAIVGTAVHALILPPVHVSDSRTAVRRLARATSLLLCDMGRGLHKQQRTSHARVWLSRARQLEEEIAEAQDHVRLAEDSLRWNLRCSVHGPRRPGTGGHALLVLHGISLQVRGIARTLADTVDASQDDFRLGQLFTDQYARTLELAGQAVEDFAEVNRTADPEHTEADKRLRTALDQAQSWHDSMTELVAHGALTEPGAWHIYGSLVTDAKRLLSDLDRAGTSEPMTSVTPMPKSALTTRFPRF</sequence>
<evidence type="ECO:0000256" key="2">
    <source>
        <dbReference type="SAM" id="MobiDB-lite"/>
    </source>
</evidence>
<keyword evidence="5" id="KW-1185">Reference proteome</keyword>
<organism evidence="4 5">
    <name type="scientific">Streptomyces hirsutus</name>
    <dbReference type="NCBI Taxonomy" id="35620"/>
    <lineage>
        <taxon>Bacteria</taxon>
        <taxon>Bacillati</taxon>
        <taxon>Actinomycetota</taxon>
        <taxon>Actinomycetes</taxon>
        <taxon>Kitasatosporales</taxon>
        <taxon>Streptomycetaceae</taxon>
        <taxon>Streptomyces</taxon>
    </lineage>
</organism>
<dbReference type="EMBL" id="CP109134">
    <property type="protein sequence ID" value="WSD10718.1"/>
    <property type="molecule type" value="Genomic_DNA"/>
</dbReference>
<keyword evidence="3" id="KW-1133">Transmembrane helix</keyword>
<keyword evidence="3" id="KW-0812">Transmembrane</keyword>
<dbReference type="GeneID" id="91548260"/>
<keyword evidence="1" id="KW-0175">Coiled coil</keyword>
<feature type="coiled-coil region" evidence="1">
    <location>
        <begin position="189"/>
        <end position="216"/>
    </location>
</feature>
<evidence type="ECO:0000313" key="4">
    <source>
        <dbReference type="EMBL" id="WSD10718.1"/>
    </source>
</evidence>
<accession>A0ABZ1H0X0</accession>
<evidence type="ECO:0000256" key="1">
    <source>
        <dbReference type="SAM" id="Coils"/>
    </source>
</evidence>
<dbReference type="RefSeq" id="WP_326756415.1">
    <property type="nucleotide sequence ID" value="NZ_CP109134.1"/>
</dbReference>
<reference evidence="4 5" key="1">
    <citation type="submission" date="2022-10" db="EMBL/GenBank/DDBJ databases">
        <title>The complete genomes of actinobacterial strains from the NBC collection.</title>
        <authorList>
            <person name="Joergensen T.S."/>
            <person name="Alvarez Arevalo M."/>
            <person name="Sterndorff E.B."/>
            <person name="Faurdal D."/>
            <person name="Vuksanovic O."/>
            <person name="Mourched A.-S."/>
            <person name="Charusanti P."/>
            <person name="Shaw S."/>
            <person name="Blin K."/>
            <person name="Weber T."/>
        </authorList>
    </citation>
    <scope>NUCLEOTIDE SEQUENCE [LARGE SCALE GENOMIC DNA]</scope>
    <source>
        <strain evidence="4 5">NBC 01753</strain>
    </source>
</reference>
<name>A0ABZ1H0X0_9ACTN</name>
<proteinExistence type="predicted"/>
<feature type="transmembrane region" description="Helical" evidence="3">
    <location>
        <begin position="131"/>
        <end position="150"/>
    </location>
</feature>
<keyword evidence="3" id="KW-0472">Membrane</keyword>
<evidence type="ECO:0000313" key="5">
    <source>
        <dbReference type="Proteomes" id="UP001335325"/>
    </source>
</evidence>
<feature type="transmembrane region" description="Helical" evidence="3">
    <location>
        <begin position="77"/>
        <end position="97"/>
    </location>
</feature>
<gene>
    <name evidence="4" type="ORF">OIE73_36825</name>
</gene>
<dbReference type="Proteomes" id="UP001335325">
    <property type="component" value="Chromosome"/>
</dbReference>
<protein>
    <recommendedName>
        <fullName evidence="6">FUSC family protein</fullName>
    </recommendedName>
</protein>